<comment type="caution">
    <text evidence="2">The sequence shown here is derived from an EMBL/GenBank/DDBJ whole genome shotgun (WGS) entry which is preliminary data.</text>
</comment>
<dbReference type="OrthoDB" id="2448863at2"/>
<feature type="transmembrane region" description="Helical" evidence="1">
    <location>
        <begin position="85"/>
        <end position="107"/>
    </location>
</feature>
<dbReference type="RefSeq" id="WP_154307990.1">
    <property type="nucleotide sequence ID" value="NZ_WKKI01000022.1"/>
</dbReference>
<dbReference type="Proteomes" id="UP000448867">
    <property type="component" value="Unassembled WGS sequence"/>
</dbReference>
<gene>
    <name evidence="2" type="ORF">GJU40_11825</name>
</gene>
<feature type="transmembrane region" description="Helical" evidence="1">
    <location>
        <begin position="194"/>
        <end position="215"/>
    </location>
</feature>
<keyword evidence="1" id="KW-0812">Transmembrane</keyword>
<organism evidence="2 3">
    <name type="scientific">Metabacillus lacus</name>
    <dbReference type="NCBI Taxonomy" id="1983721"/>
    <lineage>
        <taxon>Bacteria</taxon>
        <taxon>Bacillati</taxon>
        <taxon>Bacillota</taxon>
        <taxon>Bacilli</taxon>
        <taxon>Bacillales</taxon>
        <taxon>Bacillaceae</taxon>
        <taxon>Metabacillus</taxon>
    </lineage>
</organism>
<protein>
    <submittedName>
        <fullName evidence="2">Zinc ribbon domain-containing protein</fullName>
    </submittedName>
</protein>
<reference evidence="2 3" key="1">
    <citation type="submission" date="2019-11" db="EMBL/GenBank/DDBJ databases">
        <title>Bacillus lacus genome.</title>
        <authorList>
            <person name="Allen C.J."/>
            <person name="Newman J.D."/>
        </authorList>
    </citation>
    <scope>NUCLEOTIDE SEQUENCE [LARGE SCALE GENOMIC DNA]</scope>
    <source>
        <strain evidence="2 3">KCTC 33946</strain>
    </source>
</reference>
<feature type="transmembrane region" description="Helical" evidence="1">
    <location>
        <begin position="135"/>
        <end position="153"/>
    </location>
</feature>
<name>A0A7X2J003_9BACI</name>
<feature type="transmembrane region" description="Helical" evidence="1">
    <location>
        <begin position="165"/>
        <end position="188"/>
    </location>
</feature>
<dbReference type="EMBL" id="WKKI01000022">
    <property type="protein sequence ID" value="MRX72835.1"/>
    <property type="molecule type" value="Genomic_DNA"/>
</dbReference>
<evidence type="ECO:0000313" key="3">
    <source>
        <dbReference type="Proteomes" id="UP000448867"/>
    </source>
</evidence>
<keyword evidence="1" id="KW-1133">Transmembrane helix</keyword>
<evidence type="ECO:0000256" key="1">
    <source>
        <dbReference type="SAM" id="Phobius"/>
    </source>
</evidence>
<sequence length="266" mass="29414">MKQCNNCNHENEEEGKFCENCGIPLGGTVIQEVAATAEGAPSPVNQQASQYIEEAKKISKMYFSYFLEVLKKPYSSSVNVGKEHFLNGIITIALFSVLIPLITYFGLKGVLSDLNFLGEELNIKPPFTDIVLKPTFAYAIFVFLVAVFTFVSIKLGRVNISFQEVTARFGSFLIPAVALLGLGLIMSILKIKLFVFFVFLGFITAAFLVPPLVIASFKKQSQEGVDVIYGSLLTYFLTFIAMLIMGDMLFEVLKNFVQKSIGTGLF</sequence>
<keyword evidence="3" id="KW-1185">Reference proteome</keyword>
<accession>A0A7X2J003</accession>
<proteinExistence type="predicted"/>
<dbReference type="AlphaFoldDB" id="A0A7X2J003"/>
<feature type="transmembrane region" description="Helical" evidence="1">
    <location>
        <begin position="227"/>
        <end position="246"/>
    </location>
</feature>
<keyword evidence="1" id="KW-0472">Membrane</keyword>
<evidence type="ECO:0000313" key="2">
    <source>
        <dbReference type="EMBL" id="MRX72835.1"/>
    </source>
</evidence>